<dbReference type="PANTHER" id="PTHR46730:SF3">
    <property type="entry name" value="POLYCYSTIN-1"/>
    <property type="match status" value="1"/>
</dbReference>
<keyword evidence="4 7" id="KW-1133">Transmembrane helix</keyword>
<keyword evidence="3" id="KW-0677">Repeat</keyword>
<dbReference type="Proteomes" id="UP000018936">
    <property type="component" value="Unassembled WGS sequence"/>
</dbReference>
<feature type="transmembrane region" description="Helical" evidence="7">
    <location>
        <begin position="147"/>
        <end position="169"/>
    </location>
</feature>
<accession>V8NDB0</accession>
<dbReference type="GO" id="GO:0005886">
    <property type="term" value="C:plasma membrane"/>
    <property type="evidence" value="ECO:0007669"/>
    <property type="project" value="TreeGrafter"/>
</dbReference>
<organism evidence="8 9">
    <name type="scientific">Ophiophagus hannah</name>
    <name type="common">King cobra</name>
    <name type="synonym">Naja hannah</name>
    <dbReference type="NCBI Taxonomy" id="8665"/>
    <lineage>
        <taxon>Eukaryota</taxon>
        <taxon>Metazoa</taxon>
        <taxon>Chordata</taxon>
        <taxon>Craniata</taxon>
        <taxon>Vertebrata</taxon>
        <taxon>Euteleostomi</taxon>
        <taxon>Lepidosauria</taxon>
        <taxon>Squamata</taxon>
        <taxon>Bifurcata</taxon>
        <taxon>Unidentata</taxon>
        <taxon>Episquamata</taxon>
        <taxon>Toxicofera</taxon>
        <taxon>Serpentes</taxon>
        <taxon>Colubroidea</taxon>
        <taxon>Elapidae</taxon>
        <taxon>Elapinae</taxon>
        <taxon>Ophiophagus</taxon>
    </lineage>
</organism>
<reference evidence="8 9" key="1">
    <citation type="journal article" date="2013" name="Proc. Natl. Acad. Sci. U.S.A.">
        <title>The king cobra genome reveals dynamic gene evolution and adaptation in the snake venom system.</title>
        <authorList>
            <person name="Vonk F.J."/>
            <person name="Casewell N.R."/>
            <person name="Henkel C.V."/>
            <person name="Heimberg A.M."/>
            <person name="Jansen H.J."/>
            <person name="McCleary R.J."/>
            <person name="Kerkkamp H.M."/>
            <person name="Vos R.A."/>
            <person name="Guerreiro I."/>
            <person name="Calvete J.J."/>
            <person name="Wuster W."/>
            <person name="Woods A.E."/>
            <person name="Logan J.M."/>
            <person name="Harrison R.A."/>
            <person name="Castoe T.A."/>
            <person name="de Koning A.P."/>
            <person name="Pollock D.D."/>
            <person name="Yandell M."/>
            <person name="Calderon D."/>
            <person name="Renjifo C."/>
            <person name="Currier R.B."/>
            <person name="Salgado D."/>
            <person name="Pla D."/>
            <person name="Sanz L."/>
            <person name="Hyder A.S."/>
            <person name="Ribeiro J.M."/>
            <person name="Arntzen J.W."/>
            <person name="van den Thillart G.E."/>
            <person name="Boetzer M."/>
            <person name="Pirovano W."/>
            <person name="Dirks R.P."/>
            <person name="Spaink H.P."/>
            <person name="Duboule D."/>
            <person name="McGlinn E."/>
            <person name="Kini R.M."/>
            <person name="Richardson M.K."/>
        </authorList>
    </citation>
    <scope>NUCLEOTIDE SEQUENCE</scope>
    <source>
        <tissue evidence="8">Blood</tissue>
    </source>
</reference>
<evidence type="ECO:0000256" key="2">
    <source>
        <dbReference type="ARBA" id="ARBA00022692"/>
    </source>
</evidence>
<evidence type="ECO:0000313" key="9">
    <source>
        <dbReference type="Proteomes" id="UP000018936"/>
    </source>
</evidence>
<evidence type="ECO:0000256" key="7">
    <source>
        <dbReference type="SAM" id="Phobius"/>
    </source>
</evidence>
<evidence type="ECO:0000313" key="8">
    <source>
        <dbReference type="EMBL" id="ETE60065.1"/>
    </source>
</evidence>
<dbReference type="GO" id="GO:0005261">
    <property type="term" value="F:monoatomic cation channel activity"/>
    <property type="evidence" value="ECO:0007669"/>
    <property type="project" value="TreeGrafter"/>
</dbReference>
<feature type="region of interest" description="Disordered" evidence="6">
    <location>
        <begin position="287"/>
        <end position="310"/>
    </location>
</feature>
<protein>
    <submittedName>
        <fullName evidence="8">Polycystin-1</fullName>
    </submittedName>
</protein>
<proteinExistence type="predicted"/>
<dbReference type="GO" id="GO:0006816">
    <property type="term" value="P:calcium ion transport"/>
    <property type="evidence" value="ECO:0007669"/>
    <property type="project" value="TreeGrafter"/>
</dbReference>
<dbReference type="EMBL" id="AZIM01005000">
    <property type="protein sequence ID" value="ETE60065.1"/>
    <property type="molecule type" value="Genomic_DNA"/>
</dbReference>
<feature type="non-terminal residue" evidence="8">
    <location>
        <position position="1"/>
    </location>
</feature>
<keyword evidence="5 7" id="KW-0472">Membrane</keyword>
<dbReference type="PRINTS" id="PR00500">
    <property type="entry name" value="POLYCYSTIN1"/>
</dbReference>
<dbReference type="OrthoDB" id="6022660at2759"/>
<dbReference type="InterPro" id="IPR000434">
    <property type="entry name" value="PC1"/>
</dbReference>
<evidence type="ECO:0000256" key="6">
    <source>
        <dbReference type="SAM" id="MobiDB-lite"/>
    </source>
</evidence>
<evidence type="ECO:0000256" key="5">
    <source>
        <dbReference type="ARBA" id="ARBA00023136"/>
    </source>
</evidence>
<feature type="transmembrane region" description="Helical" evidence="7">
    <location>
        <begin position="175"/>
        <end position="194"/>
    </location>
</feature>
<evidence type="ECO:0000256" key="4">
    <source>
        <dbReference type="ARBA" id="ARBA00022989"/>
    </source>
</evidence>
<sequence>RSCSSQLPSVQYLSGSSLIRWQSNEALLNWPDLLSDPSIMGNTIQKLKRGRTSRHLGLEVPLAPEGDGLTPAFPQAQARYFSASDEDLIRQILADGAGGIPHLQEVGNCPKVETDLLSGLFTSPPRFLPAVVDHSLRRRLLPSWCSYLAHTISVVLLLLCFGVSVWIGVGFSSSVALMWLISGIFSFLSSFLLWEPLKILLEALYFSLVAKRLHPEEDDTLVEHPIVEHVSEKIGKVRPPQGFALFQAKEEARKVKLLHSLLKVKRVGGKVSSGRGGLEPWDCAQREEKEEMGPPVSSPLLAAETPDVLI</sequence>
<evidence type="ECO:0000256" key="1">
    <source>
        <dbReference type="ARBA" id="ARBA00004370"/>
    </source>
</evidence>
<keyword evidence="9" id="KW-1185">Reference proteome</keyword>
<name>V8NDB0_OPHHA</name>
<dbReference type="PANTHER" id="PTHR46730">
    <property type="entry name" value="POLYCYSTIN-1"/>
    <property type="match status" value="1"/>
</dbReference>
<keyword evidence="2 7" id="KW-0812">Transmembrane</keyword>
<comment type="subcellular location">
    <subcellularLocation>
        <location evidence="1">Membrane</location>
    </subcellularLocation>
</comment>
<comment type="caution">
    <text evidence="8">The sequence shown here is derived from an EMBL/GenBank/DDBJ whole genome shotgun (WGS) entry which is preliminary data.</text>
</comment>
<dbReference type="AlphaFoldDB" id="V8NDB0"/>
<evidence type="ECO:0000256" key="3">
    <source>
        <dbReference type="ARBA" id="ARBA00022737"/>
    </source>
</evidence>
<gene>
    <name evidence="8" type="primary">Pkd1</name>
    <name evidence="8" type="ORF">L345_14196</name>
</gene>